<dbReference type="InterPro" id="IPR049318">
    <property type="entry name" value="GCIP_C"/>
</dbReference>
<dbReference type="Gene3D" id="1.20.1420.10">
    <property type="entry name" value="Talin, central domain"/>
    <property type="match status" value="1"/>
</dbReference>
<evidence type="ECO:0000256" key="1">
    <source>
        <dbReference type="ARBA" id="ARBA00004123"/>
    </source>
</evidence>
<dbReference type="PANTHER" id="PTHR15492:SF2">
    <property type="entry name" value="CYCLIN-D1-BINDING PROTEIN"/>
    <property type="match status" value="1"/>
</dbReference>
<dbReference type="Gene3D" id="1.20.1410.10">
    <property type="entry name" value="I/LWEQ domain"/>
    <property type="match status" value="1"/>
</dbReference>
<feature type="domain" description="Cyclin-D1-binding protein 1-like C-terminal" evidence="9">
    <location>
        <begin position="209"/>
        <end position="310"/>
    </location>
</feature>
<sequence>MAKTKSDELNQTLSTYLNTINDTLQLFEHSPPLKQDKLNWNDVLKMSDHLSRQATIVGMLWTGEEPPKAKALKETMDAYYNALQGFLLLCHGSMVGAGPTLSSSIQASVKQIVDSSFKLLHGSVSLYGGGSFEKERKPSIPQLTGAVWEACSNLKKVPTTNIRAIGRAMTQVTVSVKDVLREMKELKPASVDDDVCVNDESETPNSDEDEDDLGDDLSPEELEVATLVADVVSETLMVVKELIRAFVSMVKLENPEDNGVFVDAFEKLLKLCQGTGEQIDELGACVYPPQELSIMKQILERIKGNIGEMEVDVKGFMSSSSSEAFLGTCRSLQSLIEHIETELDTRIEAEVVSNMQNVTL</sequence>
<keyword evidence="4" id="KW-0963">Cytoplasm</keyword>
<evidence type="ECO:0000256" key="3">
    <source>
        <dbReference type="ARBA" id="ARBA00008940"/>
    </source>
</evidence>
<dbReference type="InterPro" id="IPR026907">
    <property type="entry name" value="GCIP-like"/>
</dbReference>
<gene>
    <name evidence="10" type="ORF">ERUC_LOCUS17161</name>
</gene>
<dbReference type="Proteomes" id="UP001642260">
    <property type="component" value="Unassembled WGS sequence"/>
</dbReference>
<evidence type="ECO:0000256" key="5">
    <source>
        <dbReference type="ARBA" id="ARBA00023242"/>
    </source>
</evidence>
<feature type="domain" description="Cyclin-D1-binding protein 1-like N-terminal" evidence="8">
    <location>
        <begin position="42"/>
        <end position="188"/>
    </location>
</feature>
<dbReference type="FunFam" id="1.20.1410.10:FF:000011">
    <property type="entry name" value="Cyclin-D1-binding protein"/>
    <property type="match status" value="1"/>
</dbReference>
<comment type="caution">
    <text evidence="10">The sequence shown here is derived from an EMBL/GenBank/DDBJ whole genome shotgun (WGS) entry which is preliminary data.</text>
</comment>
<accession>A0ABC8K0T4</accession>
<dbReference type="GO" id="GO:0005737">
    <property type="term" value="C:cytoplasm"/>
    <property type="evidence" value="ECO:0007669"/>
    <property type="project" value="UniProtKB-SubCell"/>
</dbReference>
<keyword evidence="11" id="KW-1185">Reference proteome</keyword>
<keyword evidence="6" id="KW-0131">Cell cycle</keyword>
<dbReference type="Pfam" id="PF20936">
    <property type="entry name" value="GCIP_C"/>
    <property type="match status" value="1"/>
</dbReference>
<dbReference type="EMBL" id="CAKOAT010157266">
    <property type="protein sequence ID" value="CAH8347544.1"/>
    <property type="molecule type" value="Genomic_DNA"/>
</dbReference>
<comment type="similarity">
    <text evidence="3">Belongs to the CCNDBP1 family.</text>
</comment>
<comment type="subcellular location">
    <subcellularLocation>
        <location evidence="2">Cytoplasm</location>
    </subcellularLocation>
    <subcellularLocation>
        <location evidence="1">Nucleus</location>
    </subcellularLocation>
</comment>
<dbReference type="AlphaFoldDB" id="A0ABC8K0T4"/>
<evidence type="ECO:0000313" key="10">
    <source>
        <dbReference type="EMBL" id="CAH8347544.1"/>
    </source>
</evidence>
<dbReference type="Pfam" id="PF13324">
    <property type="entry name" value="GCIP_N"/>
    <property type="match status" value="1"/>
</dbReference>
<organism evidence="10 11">
    <name type="scientific">Eruca vesicaria subsp. sativa</name>
    <name type="common">Garden rocket</name>
    <name type="synonym">Eruca sativa</name>
    <dbReference type="NCBI Taxonomy" id="29727"/>
    <lineage>
        <taxon>Eukaryota</taxon>
        <taxon>Viridiplantae</taxon>
        <taxon>Streptophyta</taxon>
        <taxon>Embryophyta</taxon>
        <taxon>Tracheophyta</taxon>
        <taxon>Spermatophyta</taxon>
        <taxon>Magnoliopsida</taxon>
        <taxon>eudicotyledons</taxon>
        <taxon>Gunneridae</taxon>
        <taxon>Pentapetalae</taxon>
        <taxon>rosids</taxon>
        <taxon>malvids</taxon>
        <taxon>Brassicales</taxon>
        <taxon>Brassicaceae</taxon>
        <taxon>Brassiceae</taxon>
        <taxon>Eruca</taxon>
    </lineage>
</organism>
<evidence type="ECO:0000313" key="11">
    <source>
        <dbReference type="Proteomes" id="UP001642260"/>
    </source>
</evidence>
<feature type="region of interest" description="Disordered" evidence="7">
    <location>
        <begin position="191"/>
        <end position="216"/>
    </location>
</feature>
<evidence type="ECO:0000256" key="6">
    <source>
        <dbReference type="ARBA" id="ARBA00023306"/>
    </source>
</evidence>
<dbReference type="GO" id="GO:0005634">
    <property type="term" value="C:nucleus"/>
    <property type="evidence" value="ECO:0007669"/>
    <property type="project" value="UniProtKB-SubCell"/>
</dbReference>
<proteinExistence type="inferred from homology"/>
<evidence type="ECO:0000256" key="7">
    <source>
        <dbReference type="SAM" id="MobiDB-lite"/>
    </source>
</evidence>
<reference evidence="10 11" key="1">
    <citation type="submission" date="2022-03" db="EMBL/GenBank/DDBJ databases">
        <authorList>
            <person name="Macdonald S."/>
            <person name="Ahmed S."/>
            <person name="Newling K."/>
        </authorList>
    </citation>
    <scope>NUCLEOTIDE SEQUENCE [LARGE SCALE GENOMIC DNA]</scope>
</reference>
<protein>
    <submittedName>
        <fullName evidence="10">Uncharacterized protein</fullName>
    </submittedName>
</protein>
<keyword evidence="5" id="KW-0539">Nucleus</keyword>
<evidence type="ECO:0000256" key="4">
    <source>
        <dbReference type="ARBA" id="ARBA00022490"/>
    </source>
</evidence>
<dbReference type="PANTHER" id="PTHR15492">
    <property type="entry name" value="CYCLIN D1-BINDING PROTEIN 1"/>
    <property type="match status" value="1"/>
</dbReference>
<dbReference type="InterPro" id="IPR049317">
    <property type="entry name" value="GCIP-like_N"/>
</dbReference>
<evidence type="ECO:0000259" key="8">
    <source>
        <dbReference type="Pfam" id="PF13324"/>
    </source>
</evidence>
<evidence type="ECO:0000256" key="2">
    <source>
        <dbReference type="ARBA" id="ARBA00004496"/>
    </source>
</evidence>
<dbReference type="FunFam" id="1.20.1420.10:FF:000016">
    <property type="entry name" value="Cyclin-D1-binding protein"/>
    <property type="match status" value="1"/>
</dbReference>
<evidence type="ECO:0000259" key="9">
    <source>
        <dbReference type="Pfam" id="PF20936"/>
    </source>
</evidence>
<name>A0ABC8K0T4_ERUVS</name>